<proteinExistence type="predicted"/>
<dbReference type="AlphaFoldDB" id="A0AAV4F1Z9"/>
<comment type="caution">
    <text evidence="1">The sequence shown here is derived from an EMBL/GenBank/DDBJ whole genome shotgun (WGS) entry which is preliminary data.</text>
</comment>
<dbReference type="EMBL" id="BMAT01011086">
    <property type="protein sequence ID" value="GFR66456.1"/>
    <property type="molecule type" value="Genomic_DNA"/>
</dbReference>
<dbReference type="Proteomes" id="UP000762676">
    <property type="component" value="Unassembled WGS sequence"/>
</dbReference>
<evidence type="ECO:0000313" key="2">
    <source>
        <dbReference type="Proteomes" id="UP000762676"/>
    </source>
</evidence>
<reference evidence="1 2" key="1">
    <citation type="journal article" date="2021" name="Elife">
        <title>Chloroplast acquisition without the gene transfer in kleptoplastic sea slugs, Plakobranchus ocellatus.</title>
        <authorList>
            <person name="Maeda T."/>
            <person name="Takahashi S."/>
            <person name="Yoshida T."/>
            <person name="Shimamura S."/>
            <person name="Takaki Y."/>
            <person name="Nagai Y."/>
            <person name="Toyoda A."/>
            <person name="Suzuki Y."/>
            <person name="Arimoto A."/>
            <person name="Ishii H."/>
            <person name="Satoh N."/>
            <person name="Nishiyama T."/>
            <person name="Hasebe M."/>
            <person name="Maruyama T."/>
            <person name="Minagawa J."/>
            <person name="Obokata J."/>
            <person name="Shigenobu S."/>
        </authorList>
    </citation>
    <scope>NUCLEOTIDE SEQUENCE [LARGE SCALE GENOMIC DNA]</scope>
</reference>
<gene>
    <name evidence="1" type="ORF">ElyMa_005559700</name>
</gene>
<sequence>MARVRNKNQTQPFRVAQSIAGTTQPPRSIACRALLHCSFFVPRAAKMDDFKKEVIELVRDGPLLWDPKNRILVLDNYNQLDVVEETLGSSVHHTFV</sequence>
<accession>A0AAV4F1Z9</accession>
<name>A0AAV4F1Z9_9GAST</name>
<keyword evidence="2" id="KW-1185">Reference proteome</keyword>
<organism evidence="1 2">
    <name type="scientific">Elysia marginata</name>
    <dbReference type="NCBI Taxonomy" id="1093978"/>
    <lineage>
        <taxon>Eukaryota</taxon>
        <taxon>Metazoa</taxon>
        <taxon>Spiralia</taxon>
        <taxon>Lophotrochozoa</taxon>
        <taxon>Mollusca</taxon>
        <taxon>Gastropoda</taxon>
        <taxon>Heterobranchia</taxon>
        <taxon>Euthyneura</taxon>
        <taxon>Panpulmonata</taxon>
        <taxon>Sacoglossa</taxon>
        <taxon>Placobranchoidea</taxon>
        <taxon>Plakobranchidae</taxon>
        <taxon>Elysia</taxon>
    </lineage>
</organism>
<evidence type="ECO:0000313" key="1">
    <source>
        <dbReference type="EMBL" id="GFR66456.1"/>
    </source>
</evidence>
<protein>
    <submittedName>
        <fullName evidence="1">Uncharacterized protein</fullName>
    </submittedName>
</protein>